<feature type="compositionally biased region" description="Acidic residues" evidence="1">
    <location>
        <begin position="418"/>
        <end position="430"/>
    </location>
</feature>
<dbReference type="InterPro" id="IPR045112">
    <property type="entry name" value="PPAN-like"/>
</dbReference>
<comment type="caution">
    <text evidence="3">The sequence shown here is derived from an EMBL/GenBank/DDBJ whole genome shotgun (WGS) entry which is preliminary data.</text>
</comment>
<evidence type="ECO:0000259" key="2">
    <source>
        <dbReference type="PROSITE" id="PS50833"/>
    </source>
</evidence>
<organism evidence="3 4">
    <name type="scientific">Cylindrotheca closterium</name>
    <dbReference type="NCBI Taxonomy" id="2856"/>
    <lineage>
        <taxon>Eukaryota</taxon>
        <taxon>Sar</taxon>
        <taxon>Stramenopiles</taxon>
        <taxon>Ochrophyta</taxon>
        <taxon>Bacillariophyta</taxon>
        <taxon>Bacillariophyceae</taxon>
        <taxon>Bacillariophycidae</taxon>
        <taxon>Bacillariales</taxon>
        <taxon>Bacillariaceae</taxon>
        <taxon>Cylindrotheca</taxon>
    </lineage>
</organism>
<dbReference type="GO" id="GO:0006364">
    <property type="term" value="P:rRNA processing"/>
    <property type="evidence" value="ECO:0007669"/>
    <property type="project" value="InterPro"/>
</dbReference>
<dbReference type="GO" id="GO:0019843">
    <property type="term" value="F:rRNA binding"/>
    <property type="evidence" value="ECO:0007669"/>
    <property type="project" value="InterPro"/>
</dbReference>
<dbReference type="AlphaFoldDB" id="A0AAD2CL68"/>
<accession>A0AAD2CL68</accession>
<dbReference type="PROSITE" id="PS50833">
    <property type="entry name" value="BRIX"/>
    <property type="match status" value="1"/>
</dbReference>
<dbReference type="Pfam" id="PF04427">
    <property type="entry name" value="Brix"/>
    <property type="match status" value="1"/>
</dbReference>
<feature type="region of interest" description="Disordered" evidence="1">
    <location>
        <begin position="1"/>
        <end position="20"/>
    </location>
</feature>
<dbReference type="GO" id="GO:0000027">
    <property type="term" value="P:ribosomal large subunit assembly"/>
    <property type="evidence" value="ECO:0007669"/>
    <property type="project" value="TreeGrafter"/>
</dbReference>
<feature type="compositionally biased region" description="Basic residues" evidence="1">
    <location>
        <begin position="1"/>
        <end position="13"/>
    </location>
</feature>
<feature type="compositionally biased region" description="Basic and acidic residues" evidence="1">
    <location>
        <begin position="322"/>
        <end position="361"/>
    </location>
</feature>
<evidence type="ECO:0000313" key="4">
    <source>
        <dbReference type="Proteomes" id="UP001295423"/>
    </source>
</evidence>
<proteinExistence type="predicted"/>
<dbReference type="SMART" id="SM00879">
    <property type="entry name" value="Brix"/>
    <property type="match status" value="1"/>
</dbReference>
<feature type="compositionally biased region" description="Basic and acidic residues" evidence="1">
    <location>
        <begin position="368"/>
        <end position="383"/>
    </location>
</feature>
<protein>
    <recommendedName>
        <fullName evidence="2">Brix domain-containing protein</fullName>
    </recommendedName>
</protein>
<dbReference type="PANTHER" id="PTHR12661">
    <property type="entry name" value="PETER PAN-RELATED"/>
    <property type="match status" value="1"/>
</dbReference>
<sequence>MPKRGRKRKKNRTHTGDVDNALLSAEEAKIPKSLVIRRGKCDPHVSDLVQDIRKVMMPYTASNFKEDANYRKLTLNKYSQHVCLPLGISHMLAFSQNKEKLNLRIGKTPQGPTLTFRVHQFSLAKHVQKLQRRPVNTNTLASNPPIVVTNNFGDATAPPQVKLMRITFQNMFPAINVSNVKLKECRRVVLFHLIEDENDGQRVEVRHYAIKATPVGVNRKVRRLIQTKIPNLNKVQDIADYIAGSGHAATSVDAASDSEAEDNSAVVELAQNYTGRGNRGQSKSALKLVELGPRMAIQLIKVEQGLGEGNIMFHAFVHKTPEEAKEIQESQEKESRLKRERREQQERNVETKRKGKEEKREAKRQRKKEREEAALDELRKKEEEELEDDNEDDADIDDLLAEYTKKDSDAPGRYGGNVDDEEEEANDDSD</sequence>
<dbReference type="InterPro" id="IPR007109">
    <property type="entry name" value="Brix"/>
</dbReference>
<feature type="region of interest" description="Disordered" evidence="1">
    <location>
        <begin position="322"/>
        <end position="430"/>
    </location>
</feature>
<keyword evidence="4" id="KW-1185">Reference proteome</keyword>
<evidence type="ECO:0000313" key="3">
    <source>
        <dbReference type="EMBL" id="CAJ1938316.1"/>
    </source>
</evidence>
<reference evidence="3" key="1">
    <citation type="submission" date="2023-08" db="EMBL/GenBank/DDBJ databases">
        <authorList>
            <person name="Audoor S."/>
            <person name="Bilcke G."/>
        </authorList>
    </citation>
    <scope>NUCLEOTIDE SEQUENCE</scope>
</reference>
<dbReference type="Proteomes" id="UP001295423">
    <property type="component" value="Unassembled WGS sequence"/>
</dbReference>
<dbReference type="EMBL" id="CAKOGP040000702">
    <property type="protein sequence ID" value="CAJ1938316.1"/>
    <property type="molecule type" value="Genomic_DNA"/>
</dbReference>
<gene>
    <name evidence="3" type="ORF">CYCCA115_LOCUS6076</name>
</gene>
<feature type="domain" description="Brix" evidence="2">
    <location>
        <begin position="31"/>
        <end position="308"/>
    </location>
</feature>
<evidence type="ECO:0000256" key="1">
    <source>
        <dbReference type="SAM" id="MobiDB-lite"/>
    </source>
</evidence>
<name>A0AAD2CL68_9STRA</name>
<dbReference type="PANTHER" id="PTHR12661:SF5">
    <property type="entry name" value="SUPPRESSOR OF SWI4 1 HOMOLOG"/>
    <property type="match status" value="1"/>
</dbReference>
<dbReference type="GO" id="GO:0030687">
    <property type="term" value="C:preribosome, large subunit precursor"/>
    <property type="evidence" value="ECO:0007669"/>
    <property type="project" value="TreeGrafter"/>
</dbReference>
<feature type="compositionally biased region" description="Acidic residues" evidence="1">
    <location>
        <begin position="384"/>
        <end position="400"/>
    </location>
</feature>